<evidence type="ECO:0000256" key="2">
    <source>
        <dbReference type="ARBA" id="ARBA00022676"/>
    </source>
</evidence>
<accession>A0ABS5C3F9</accession>
<dbReference type="CDD" id="cd06439">
    <property type="entry name" value="CESA_like_1"/>
    <property type="match status" value="1"/>
</dbReference>
<evidence type="ECO:0000256" key="4">
    <source>
        <dbReference type="SAM" id="Phobius"/>
    </source>
</evidence>
<evidence type="ECO:0000313" key="6">
    <source>
        <dbReference type="EMBL" id="MBP3960484.1"/>
    </source>
</evidence>
<keyword evidence="7" id="KW-1185">Reference proteome</keyword>
<keyword evidence="4" id="KW-0812">Transmembrane</keyword>
<feature type="transmembrane region" description="Helical" evidence="4">
    <location>
        <begin position="319"/>
        <end position="338"/>
    </location>
</feature>
<comment type="caution">
    <text evidence="6">The sequence shown here is derived from an EMBL/GenBank/DDBJ whole genome shotgun (WGS) entry which is preliminary data.</text>
</comment>
<dbReference type="Gene3D" id="3.90.550.10">
    <property type="entry name" value="Spore Coat Polysaccharide Biosynthesis Protein SpsA, Chain A"/>
    <property type="match status" value="1"/>
</dbReference>
<gene>
    <name evidence="6" type="ORF">J8F10_35105</name>
</gene>
<keyword evidence="4" id="KW-0472">Membrane</keyword>
<dbReference type="RefSeq" id="WP_210662592.1">
    <property type="nucleotide sequence ID" value="NZ_JAGKQQ010000002.1"/>
</dbReference>
<evidence type="ECO:0000259" key="5">
    <source>
        <dbReference type="Pfam" id="PF00535"/>
    </source>
</evidence>
<dbReference type="InterPro" id="IPR001173">
    <property type="entry name" value="Glyco_trans_2-like"/>
</dbReference>
<feature type="domain" description="Glycosyltransferase 2-like" evidence="5">
    <location>
        <begin position="75"/>
        <end position="203"/>
    </location>
</feature>
<feature type="transmembrane region" description="Helical" evidence="4">
    <location>
        <begin position="286"/>
        <end position="304"/>
    </location>
</feature>
<dbReference type="EMBL" id="JAGKQQ010000002">
    <property type="protein sequence ID" value="MBP3960484.1"/>
    <property type="molecule type" value="Genomic_DNA"/>
</dbReference>
<keyword evidence="2" id="KW-0328">Glycosyltransferase</keyword>
<organism evidence="6 7">
    <name type="scientific">Gemmata palustris</name>
    <dbReference type="NCBI Taxonomy" id="2822762"/>
    <lineage>
        <taxon>Bacteria</taxon>
        <taxon>Pseudomonadati</taxon>
        <taxon>Planctomycetota</taxon>
        <taxon>Planctomycetia</taxon>
        <taxon>Gemmatales</taxon>
        <taxon>Gemmataceae</taxon>
        <taxon>Gemmata</taxon>
    </lineage>
</organism>
<protein>
    <submittedName>
        <fullName evidence="6">Glycosyltransferase family 2 protein</fullName>
    </submittedName>
</protein>
<dbReference type="SUPFAM" id="SSF53448">
    <property type="entry name" value="Nucleotide-diphospho-sugar transferases"/>
    <property type="match status" value="1"/>
</dbReference>
<evidence type="ECO:0000313" key="7">
    <source>
        <dbReference type="Proteomes" id="UP000676565"/>
    </source>
</evidence>
<evidence type="ECO:0000256" key="1">
    <source>
        <dbReference type="ARBA" id="ARBA00006739"/>
    </source>
</evidence>
<feature type="transmembrane region" description="Helical" evidence="4">
    <location>
        <begin position="343"/>
        <end position="364"/>
    </location>
</feature>
<sequence length="425" mass="46540">MFSDALSIAFWTCLFLGSFTYIIYPILILIFANLFGRRVPDDTLVKLQPQSAAAELAVAEQAHAASPDDFLPTLSLLIAAHNEEADIEARIQNALALDYPAGKLEIVIASDGSTDGTNDIVRRFADRGVRLLAYSLNQGKASVLDKSVPRLTGQVVILSDANTHMAPDAARRLAAWFSDPDIGVVCGRLVLTDARTGKNVDGLYWKYETFLKKCESRLGALLGSNGAIYAIRKSLFPGVAAGTIIDDFVIPLNAKLRSGCRIVYDPHAVAHEETAPTMRAEFRRRVRIGAGGFQSIGMLWPLLAPTNGWVAFTFLSHKVLRWACPFFLLGMLGANALLLSDPLYAWTMSVQAAFYALAAVGNWLPARPRVLRYFRLPTMFVSMNAALCLGFFRWCLGRQGGTWKRTDRTTEGVSLPEVHPVGSGQ</sequence>
<proteinExistence type="inferred from homology"/>
<dbReference type="Proteomes" id="UP000676565">
    <property type="component" value="Unassembled WGS sequence"/>
</dbReference>
<reference evidence="6 7" key="1">
    <citation type="submission" date="2021-04" db="EMBL/GenBank/DDBJ databases">
        <authorList>
            <person name="Ivanova A."/>
        </authorList>
    </citation>
    <scope>NUCLEOTIDE SEQUENCE [LARGE SCALE GENOMIC DNA]</scope>
    <source>
        <strain evidence="6 7">G18</strain>
    </source>
</reference>
<keyword evidence="3" id="KW-0808">Transferase</keyword>
<keyword evidence="4" id="KW-1133">Transmembrane helix</keyword>
<feature type="transmembrane region" description="Helical" evidence="4">
    <location>
        <begin position="376"/>
        <end position="396"/>
    </location>
</feature>
<comment type="similarity">
    <text evidence="1">Belongs to the glycosyltransferase 2 family.</text>
</comment>
<name>A0ABS5C3F9_9BACT</name>
<dbReference type="PANTHER" id="PTHR43630:SF1">
    <property type="entry name" value="POLY-BETA-1,6-N-ACETYL-D-GLUCOSAMINE SYNTHASE"/>
    <property type="match status" value="1"/>
</dbReference>
<dbReference type="Pfam" id="PF00535">
    <property type="entry name" value="Glycos_transf_2"/>
    <property type="match status" value="1"/>
</dbReference>
<dbReference type="InterPro" id="IPR029044">
    <property type="entry name" value="Nucleotide-diphossugar_trans"/>
</dbReference>
<dbReference type="PANTHER" id="PTHR43630">
    <property type="entry name" value="POLY-BETA-1,6-N-ACETYL-D-GLUCOSAMINE SYNTHASE"/>
    <property type="match status" value="1"/>
</dbReference>
<feature type="transmembrane region" description="Helical" evidence="4">
    <location>
        <begin position="6"/>
        <end position="32"/>
    </location>
</feature>
<evidence type="ECO:0000256" key="3">
    <source>
        <dbReference type="ARBA" id="ARBA00022679"/>
    </source>
</evidence>